<dbReference type="GO" id="GO:0003676">
    <property type="term" value="F:nucleic acid binding"/>
    <property type="evidence" value="ECO:0007669"/>
    <property type="project" value="InterPro"/>
</dbReference>
<keyword evidence="1" id="KW-0547">Nucleotide-binding</keyword>
<dbReference type="GO" id="GO:0005829">
    <property type="term" value="C:cytosol"/>
    <property type="evidence" value="ECO:0007669"/>
    <property type="project" value="TreeGrafter"/>
</dbReference>
<evidence type="ECO:0000259" key="7">
    <source>
        <dbReference type="PROSITE" id="PS51192"/>
    </source>
</evidence>
<evidence type="ECO:0000256" key="3">
    <source>
        <dbReference type="ARBA" id="ARBA00022806"/>
    </source>
</evidence>
<dbReference type="InterPro" id="IPR050079">
    <property type="entry name" value="DEAD_box_RNA_helicase"/>
</dbReference>
<dbReference type="PROSITE" id="PS51195">
    <property type="entry name" value="Q_MOTIF"/>
    <property type="match status" value="1"/>
</dbReference>
<dbReference type="OMA" id="KYHILFF"/>
<feature type="region of interest" description="Disordered" evidence="6">
    <location>
        <begin position="1027"/>
        <end position="1089"/>
    </location>
</feature>
<evidence type="ECO:0000256" key="5">
    <source>
        <dbReference type="PROSITE-ProRule" id="PRU00552"/>
    </source>
</evidence>
<feature type="compositionally biased region" description="Basic and acidic residues" evidence="6">
    <location>
        <begin position="691"/>
        <end position="709"/>
    </location>
</feature>
<evidence type="ECO:0000313" key="11">
    <source>
        <dbReference type="EMBL" id="CEL64420.1"/>
    </source>
</evidence>
<dbReference type="CDD" id="cd18787">
    <property type="entry name" value="SF2_C_DEAD"/>
    <property type="match status" value="1"/>
</dbReference>
<feature type="domain" description="Helicase C-terminal" evidence="8">
    <location>
        <begin position="251"/>
        <end position="408"/>
    </location>
</feature>
<feature type="region of interest" description="Disordered" evidence="6">
    <location>
        <begin position="635"/>
        <end position="819"/>
    </location>
</feature>
<feature type="compositionally biased region" description="Basic and acidic residues" evidence="6">
    <location>
        <begin position="1031"/>
        <end position="1055"/>
    </location>
</feature>
<dbReference type="PROSITE" id="PS00039">
    <property type="entry name" value="DEAD_ATP_HELICASE"/>
    <property type="match status" value="1"/>
</dbReference>
<dbReference type="SMART" id="SM00490">
    <property type="entry name" value="HELICc"/>
    <property type="match status" value="1"/>
</dbReference>
<dbReference type="InterPro" id="IPR014001">
    <property type="entry name" value="Helicase_ATP-bd"/>
</dbReference>
<dbReference type="Gene3D" id="3.40.50.300">
    <property type="entry name" value="P-loop containing nucleotide triphosphate hydrolases"/>
    <property type="match status" value="2"/>
</dbReference>
<feature type="compositionally biased region" description="Basic and acidic residues" evidence="6">
    <location>
        <begin position="785"/>
        <end position="806"/>
    </location>
</feature>
<feature type="compositionally biased region" description="Acidic residues" evidence="6">
    <location>
        <begin position="678"/>
        <end position="689"/>
    </location>
</feature>
<evidence type="ECO:0000259" key="8">
    <source>
        <dbReference type="PROSITE" id="PS51194"/>
    </source>
</evidence>
<feature type="region of interest" description="Disordered" evidence="6">
    <location>
        <begin position="415"/>
        <end position="462"/>
    </location>
</feature>
<dbReference type="PANTHER" id="PTHR47959">
    <property type="entry name" value="ATP-DEPENDENT RNA HELICASE RHLE-RELATED"/>
    <property type="match status" value="1"/>
</dbReference>
<accession>F0V7Z0</accession>
<feature type="short sequence motif" description="Q motif" evidence="5">
    <location>
        <begin position="23"/>
        <end position="52"/>
    </location>
</feature>
<sequence>MALLPGEAAASAAPAAAKKKKRNAFEALGLSTPTSLAAIKGLGFSQPTPIQRRAIPLLLKRKDCILMSRTGSGKTACFLLPLLDLLGQHSSVVGVRAVLIAPTRELVAQIHRVCHKLLSSSSLRLCCLLGGENYSKQFLALSRNPDILLTTVGRGTQLLQDKVLSLAAASFLVLDEADRIFELGWKEQLSILFAALPANKQVVLVSATLPGDLVHFAKLGLRDPEFVRLEKECTLSDDLQMQFLFVRGAQKIPTLLFLLKQTIQKKEQVLVFASTRHQATFLQCFCERLAFPSAVIYGAMDQTERVQTLAAFKKGKISVLLVTDVAARGLDIPHLPSVINFDFPSSAKLFVHRVGRTARAGRAGTAFSLVTGDDLPYAVELMSFLGGRLVPPFSSSSGEDPAKEDNPEDLASLKREDACSADTSSSSSSSSSASSSSASSSSASSSSASSSSASSSSASSSASSSSLGNYVLAGPPALIDPFVEFCEHLLHTDEDVAAASKTASSANVMYYKTRPSASRQSVERAKSLLAQCGGAMVLSAFSHPCFSPSLGDAEAPAPSAAGSEGEKGPSRPSGALADGSRIKGEVLFRLQNYRPTIGERGSVLSATVMRGMHMKKSEMLRYRNLLQELRQSGVDSTLDKREEDDFPRVSGYEADESDRDEDGLKDARRPSVCSLDQETGEDSEAEMEGSGESHVRTRRRAQSESEIRTRPSASLAKQAPSRSQRKPRSALESDGSPRASPASSVLSGLLGSTPNGGTWAKLRVSKRRLRRTAKQLGISASSAAAKERSLSLLQERRAQEGDRLGDSGDEAEDEGLRRKGGFYLDLKRDTCREKTQETLLRLDEAAMDLIADEDDDMKRQRATEQQRWDPKKRKYIMMKVDSATGRAVKRKRGTDKQEEKTSSAHRYAQWCRETKRRIQRVGEEESPELTAAAPRDKRGRGRGADKNFVSSSESDGEGPGPASGRLLAFTDKHKGIKEALQKGVKLTHKQKRIVKKLQADVLSSGSQRWGKGAAAATLPTVEQIAKKRRRDQQLRLRHDKKKAMEEARKGKEKWMKRQQAKAAQKGAKNRSFMIVKKSKSQKRSRPGRR</sequence>
<dbReference type="VEuPathDB" id="ToxoDB:NCLIV_003170"/>
<evidence type="ECO:0000313" key="12">
    <source>
        <dbReference type="Proteomes" id="UP000007494"/>
    </source>
</evidence>
<feature type="compositionally biased region" description="Low complexity" evidence="6">
    <location>
        <begin position="424"/>
        <end position="462"/>
    </location>
</feature>
<dbReference type="GO" id="GO:0016787">
    <property type="term" value="F:hydrolase activity"/>
    <property type="evidence" value="ECO:0007669"/>
    <property type="project" value="UniProtKB-KW"/>
</dbReference>
<evidence type="ECO:0000259" key="9">
    <source>
        <dbReference type="PROSITE" id="PS51195"/>
    </source>
</evidence>
<feature type="compositionally biased region" description="Basic residues" evidence="6">
    <location>
        <begin position="763"/>
        <end position="773"/>
    </location>
</feature>
<proteinExistence type="predicted"/>
<feature type="compositionally biased region" description="Low complexity" evidence="6">
    <location>
        <begin position="553"/>
        <end position="563"/>
    </location>
</feature>
<dbReference type="InParanoid" id="F0V7Z0"/>
<dbReference type="InterPro" id="IPR014014">
    <property type="entry name" value="RNA_helicase_DEAD_Q_motif"/>
</dbReference>
<dbReference type="eggNOG" id="KOG0337">
    <property type="taxonomic scope" value="Eukaryota"/>
</dbReference>
<reference evidence="11" key="4">
    <citation type="journal article" date="2015" name="PLoS ONE">
        <title>Comprehensive Evaluation of Toxoplasma gondii VEG and Neospora caninum LIV Genomes with Tachyzoite Stage Transcriptome and Proteome Defines Novel Transcript Features.</title>
        <authorList>
            <person name="Ramaprasad A."/>
            <person name="Mourier T."/>
            <person name="Naeem R."/>
            <person name="Malas T.B."/>
            <person name="Moussa E."/>
            <person name="Panigrahi A."/>
            <person name="Vermont S.J."/>
            <person name="Otto T.D."/>
            <person name="Wastling J."/>
            <person name="Pain A."/>
        </authorList>
    </citation>
    <scope>NUCLEOTIDE SEQUENCE</scope>
    <source>
        <strain evidence="11">Liverpool</strain>
    </source>
</reference>
<feature type="compositionally biased region" description="Basic and acidic residues" evidence="6">
    <location>
        <begin position="637"/>
        <end position="647"/>
    </location>
</feature>
<protein>
    <submittedName>
        <fullName evidence="11">ATP-dependent RNA helicase, putative</fullName>
    </submittedName>
    <submittedName>
        <fullName evidence="10">Putative ATP-dependent RNA helicase</fullName>
    </submittedName>
</protein>
<dbReference type="InterPro" id="IPR001650">
    <property type="entry name" value="Helicase_C-like"/>
</dbReference>
<name>F0V7Z0_NEOCL</name>
<dbReference type="EMBL" id="FR823381">
    <property type="protein sequence ID" value="CBZ49831.1"/>
    <property type="molecule type" value="Genomic_DNA"/>
</dbReference>
<dbReference type="PROSITE" id="PS51194">
    <property type="entry name" value="HELICASE_CTER"/>
    <property type="match status" value="1"/>
</dbReference>
<evidence type="ECO:0000256" key="1">
    <source>
        <dbReference type="ARBA" id="ARBA00022741"/>
    </source>
</evidence>
<dbReference type="GO" id="GO:0005524">
    <property type="term" value="F:ATP binding"/>
    <property type="evidence" value="ECO:0007669"/>
    <property type="project" value="UniProtKB-KW"/>
</dbReference>
<dbReference type="AlphaFoldDB" id="F0V7Z0"/>
<dbReference type="InterPro" id="IPR027417">
    <property type="entry name" value="P-loop_NTPase"/>
</dbReference>
<dbReference type="Proteomes" id="UP000007494">
    <property type="component" value="Chromosome Ib"/>
</dbReference>
<dbReference type="EMBL" id="LN714475">
    <property type="protein sequence ID" value="CEL64420.1"/>
    <property type="molecule type" value="Genomic_DNA"/>
</dbReference>
<dbReference type="PANTHER" id="PTHR47959:SF8">
    <property type="entry name" value="RNA HELICASE"/>
    <property type="match status" value="1"/>
</dbReference>
<dbReference type="InterPro" id="IPR000629">
    <property type="entry name" value="RNA-helicase_DEAD-box_CS"/>
</dbReference>
<feature type="region of interest" description="Disordered" evidence="6">
    <location>
        <begin position="853"/>
        <end position="969"/>
    </location>
</feature>
<dbReference type="InterPro" id="IPR011545">
    <property type="entry name" value="DEAD/DEAH_box_helicase_dom"/>
</dbReference>
<evidence type="ECO:0000256" key="2">
    <source>
        <dbReference type="ARBA" id="ARBA00022801"/>
    </source>
</evidence>
<feature type="compositionally biased region" description="Polar residues" evidence="6">
    <location>
        <begin position="741"/>
        <end position="756"/>
    </location>
</feature>
<reference evidence="10" key="2">
    <citation type="submission" date="2011-03" db="EMBL/GenBank/DDBJ databases">
        <title>Comparative genomics and transcriptomics of Neospora caninum and Toxoplasma gondii.</title>
        <authorList>
            <person name="Reid A.J."/>
            <person name="Sohal A."/>
            <person name="Harris D."/>
            <person name="Quail M."/>
            <person name="Sanders M."/>
            <person name="Berriman M."/>
            <person name="Wastling J.M."/>
            <person name="Pain A."/>
        </authorList>
    </citation>
    <scope>NUCLEOTIDE SEQUENCE</scope>
    <source>
        <strain evidence="10">Liverpool</strain>
    </source>
</reference>
<evidence type="ECO:0000256" key="4">
    <source>
        <dbReference type="ARBA" id="ARBA00022840"/>
    </source>
</evidence>
<reference evidence="12" key="3">
    <citation type="journal article" date="2012" name="PLoS Pathog.">
        <title>Comparative genomics of the apicomplexan parasites Toxoplasma gondii and Neospora caninum: Coccidia differing in host range and transmission strategy.</title>
        <authorList>
            <person name="Reid A.J."/>
            <person name="Vermont S.J."/>
            <person name="Cotton J.A."/>
            <person name="Harris D."/>
            <person name="Hill-Cawthorne G.A."/>
            <person name="Konen-Waisman S."/>
            <person name="Latham S.M."/>
            <person name="Mourier T."/>
            <person name="Norton R."/>
            <person name="Quail M.A."/>
            <person name="Sanders M."/>
            <person name="Shanmugam D."/>
            <person name="Sohal A."/>
            <person name="Wasmuth J.D."/>
            <person name="Brunk B."/>
            <person name="Grigg M.E."/>
            <person name="Howard J.C."/>
            <person name="Parkinson J."/>
            <person name="Roos D.S."/>
            <person name="Trees A.J."/>
            <person name="Berriman M."/>
            <person name="Pain A."/>
            <person name="Wastling J.M."/>
        </authorList>
    </citation>
    <scope>NUCLEOTIDE SEQUENCE [LARGE SCALE GENOMIC DNA]</scope>
    <source>
        <strain evidence="12">Liverpool</strain>
    </source>
</reference>
<organism evidence="10 12">
    <name type="scientific">Neospora caninum (strain Liverpool)</name>
    <dbReference type="NCBI Taxonomy" id="572307"/>
    <lineage>
        <taxon>Eukaryota</taxon>
        <taxon>Sar</taxon>
        <taxon>Alveolata</taxon>
        <taxon>Apicomplexa</taxon>
        <taxon>Conoidasida</taxon>
        <taxon>Coccidia</taxon>
        <taxon>Eucoccidiorida</taxon>
        <taxon>Eimeriorina</taxon>
        <taxon>Sarcocystidae</taxon>
        <taxon>Neospora</taxon>
    </lineage>
</organism>
<reference evidence="10" key="1">
    <citation type="submission" date="2011-02" db="EMBL/GenBank/DDBJ databases">
        <authorList>
            <person name="Aslett M."/>
        </authorList>
    </citation>
    <scope>NUCLEOTIDE SEQUENCE</scope>
    <source>
        <strain evidence="10">Liverpool</strain>
    </source>
</reference>
<feature type="domain" description="Helicase ATP-binding" evidence="7">
    <location>
        <begin position="55"/>
        <end position="227"/>
    </location>
</feature>
<keyword evidence="3 10" id="KW-0347">Helicase</keyword>
<evidence type="ECO:0000313" key="10">
    <source>
        <dbReference type="EMBL" id="CBZ49831.1"/>
    </source>
</evidence>
<dbReference type="GO" id="GO:0003724">
    <property type="term" value="F:RNA helicase activity"/>
    <property type="evidence" value="ECO:0007669"/>
    <property type="project" value="InterPro"/>
</dbReference>
<gene>
    <name evidence="11" type="ORF">BN1204_003170</name>
    <name evidence="10" type="ORF">NCLIV_003170</name>
</gene>
<evidence type="ECO:0000256" key="6">
    <source>
        <dbReference type="SAM" id="MobiDB-lite"/>
    </source>
</evidence>
<dbReference type="SUPFAM" id="SSF52540">
    <property type="entry name" value="P-loop containing nucleoside triphosphate hydrolases"/>
    <property type="match status" value="1"/>
</dbReference>
<dbReference type="GeneID" id="13445880"/>
<dbReference type="PROSITE" id="PS51192">
    <property type="entry name" value="HELICASE_ATP_BIND_1"/>
    <property type="match status" value="1"/>
</dbReference>
<dbReference type="SMART" id="SM00487">
    <property type="entry name" value="DEXDc"/>
    <property type="match status" value="1"/>
</dbReference>
<keyword evidence="4" id="KW-0067">ATP-binding</keyword>
<dbReference type="Pfam" id="PF00271">
    <property type="entry name" value="Helicase_C"/>
    <property type="match status" value="1"/>
</dbReference>
<feature type="domain" description="DEAD-box RNA helicase Q" evidence="9">
    <location>
        <begin position="23"/>
        <end position="52"/>
    </location>
</feature>
<keyword evidence="2" id="KW-0378">Hydrolase</keyword>
<keyword evidence="12" id="KW-1185">Reference proteome</keyword>
<feature type="compositionally biased region" description="Basic residues" evidence="6">
    <location>
        <begin position="1076"/>
        <end position="1089"/>
    </location>
</feature>
<dbReference type="Pfam" id="PF00270">
    <property type="entry name" value="DEAD"/>
    <property type="match status" value="1"/>
</dbReference>
<dbReference type="RefSeq" id="XP_003879866.1">
    <property type="nucleotide sequence ID" value="XM_003879817.1"/>
</dbReference>
<feature type="region of interest" description="Disordered" evidence="6">
    <location>
        <begin position="552"/>
        <end position="578"/>
    </location>
</feature>
<feature type="compositionally biased region" description="Basic and acidic residues" evidence="6">
    <location>
        <begin position="856"/>
        <end position="869"/>
    </location>
</feature>
<dbReference type="OrthoDB" id="10261375at2759"/>